<keyword evidence="3" id="KW-0808">Transferase</keyword>
<feature type="region of interest" description="Disordered" evidence="1">
    <location>
        <begin position="1303"/>
        <end position="1348"/>
    </location>
</feature>
<evidence type="ECO:0000259" key="2">
    <source>
        <dbReference type="PROSITE" id="PS50011"/>
    </source>
</evidence>
<dbReference type="InterPro" id="IPR039339">
    <property type="entry name" value="Tex14"/>
</dbReference>
<feature type="domain" description="Protein kinase" evidence="2">
    <location>
        <begin position="1"/>
        <end position="170"/>
    </location>
</feature>
<accession>A0AAD8B5Q1</accession>
<sequence>GHRMAYSQEMNLVLQVSSAMEFIHSQSLIHCGLSSLAIYLVSENYIKVGNFEFMVESIKANLGRISSVSSVPHGQNLYNWMAPELIAGKSPCFSSDVYSFCSIVWELFSGELPWRDYQPEAIRQKVVDSGKTLNLNIARLPLKLKTLVGYGLVHRHDERLQKFTNILEWLSPDTYGTDSKGKNRSANFATQRKQSSSSSHSSSTADDDTAAWTQDNLCFSTRASSLEHGDSSLVEKPATLSDSETRNSLELSVEQSNDTLLDDSNPTLPSPVTTKMTRDMKVKPASHFSHQWPLLKSNAESACLLQHEANKLGSCGDGERASTLPSDFISRSQQKTPKDCSENEADTPPKNYVKTLTSSFQQRLNQHRLRQAILKGSMAPKGSTDSESLSELGPNDSSLNKDATKLSSVDLGNLSSTPVVRCSSTPKCSDTNPAKPQLPLISDSLVNRARNALCELYGDHNKGDNNKGDYKRLKVVPKVKTNLVVTDDRSGHQAFLDELQLVHSRIVSLGADYQSPIIQVCEKNPSDSGKGPSCPKSDVPTDRPKESSILDGFGDSMLNSLTEGFLDDSFWDLLPASQRPEHVGDAEKHDFVDAAGRIKEVDAANKQEDCNVAVGQSAVKACGDKIMYPHAAKHKDVTTSSQPDLHTDKLNQTFSYQTSHYDTLTSVTQETSETLYPEGRQVSNIEVLKKSESGDNLGEDVNMKAGDFGSEFDFLEYYIDDDFDYTEKTPAFVTPGVDCRLLIESTLGCTTDTDADSRQLSTLAYYADTKVDSRQQSTLGHYADTEVDFSQRSTLGFTIDAKQECDALTREQQEKASSSTWIFEKPPIVLCKFSTNSNGGLHRGNMSQSALTDEDKVTRFPLKRSKSEKDVVQQQVQVSVCPRSPLLMRAGNTTSKIREGVPAKTLTKASTFASVRYGHSDPSLSCSGVEVDKRNVLDKDDDTLVEVDGASLEEDVLHNKNIEPVTPVDRPAEREDQTSAAKAIFVSTAQTQTNSSTFSNNIAIGQSSMPQFAGRTNDDDDADIWVSTQLKCIQEKMQRRKNMIDMAGSDDDIVNDIDSEFNKSSPDGTEQRKKLGRWNAPENLEEDPVLNFEAQTEEQEYVAWGQGVNCGELQRVISDSEEKKKGVATSTTGLQSKKHKKKSSHHHHRKSKEDRISADITQDRLETRPPSILRKNGQHGNICREIGPPFALTRMRSNLSTSHGSRSADRVISFKDLRESEDPSCQDVKELAGPSQPVMEETFLTKTRPVPAERSLVDHGHYSSTVTTWLERHNFEDTSTLNSPQLCNDKKPMSHQINKLCQEATTSNSKQSIPSKTSTDRPVTSQRKCSRLTHESTSQHSLTKKLNRSLLPEENLVQKNADHLDGLSSRVKTSETLAKTSLTNCSTNEHCVTFQLETPMKQQSKATNAMKRSSTGLHRFYIPRDMWSNGCKTRLDVRTSPTHPDCQRVTTTALNTRTGEIETLMDQTIFSDRLRTTIQID</sequence>
<feature type="compositionally biased region" description="Polar residues" evidence="1">
    <location>
        <begin position="184"/>
        <end position="194"/>
    </location>
</feature>
<feature type="region of interest" description="Disordered" evidence="1">
    <location>
        <begin position="229"/>
        <end position="273"/>
    </location>
</feature>
<dbReference type="EMBL" id="JASAOG010000137">
    <property type="protein sequence ID" value="KAK0048506.1"/>
    <property type="molecule type" value="Genomic_DNA"/>
</dbReference>
<feature type="compositionally biased region" description="Basic and acidic residues" evidence="1">
    <location>
        <begin position="1151"/>
        <end position="1167"/>
    </location>
</feature>
<feature type="compositionally biased region" description="Basic residues" evidence="1">
    <location>
        <begin position="1136"/>
        <end position="1150"/>
    </location>
</feature>
<feature type="region of interest" description="Disordered" evidence="1">
    <location>
        <begin position="1120"/>
        <end position="1180"/>
    </location>
</feature>
<dbReference type="GO" id="GO:0030496">
    <property type="term" value="C:midbody"/>
    <property type="evidence" value="ECO:0007669"/>
    <property type="project" value="TreeGrafter"/>
</dbReference>
<feature type="compositionally biased region" description="Basic and acidic residues" evidence="1">
    <location>
        <begin position="539"/>
        <end position="548"/>
    </location>
</feature>
<feature type="compositionally biased region" description="Polar residues" evidence="1">
    <location>
        <begin position="383"/>
        <end position="403"/>
    </location>
</feature>
<dbReference type="GO" id="GO:0000776">
    <property type="term" value="C:kinetochore"/>
    <property type="evidence" value="ECO:0007669"/>
    <property type="project" value="TreeGrafter"/>
</dbReference>
<protein>
    <submittedName>
        <fullName evidence="3">Inactive serine/threonine-protein kinase TEX14</fullName>
    </submittedName>
</protein>
<dbReference type="GO" id="GO:0045171">
    <property type="term" value="C:intercellular bridge"/>
    <property type="evidence" value="ECO:0007669"/>
    <property type="project" value="TreeGrafter"/>
</dbReference>
<reference evidence="3" key="2">
    <citation type="submission" date="2023-04" db="EMBL/GenBank/DDBJ databases">
        <authorList>
            <person name="Bu L."/>
            <person name="Lu L."/>
            <person name="Laidemitt M.R."/>
            <person name="Zhang S.M."/>
            <person name="Mutuku M."/>
            <person name="Mkoji G."/>
            <person name="Steinauer M."/>
            <person name="Loker E.S."/>
        </authorList>
    </citation>
    <scope>NUCLEOTIDE SEQUENCE</scope>
    <source>
        <strain evidence="3">KasaAsao</strain>
        <tissue evidence="3">Whole Snail</tissue>
    </source>
</reference>
<dbReference type="GO" id="GO:0007094">
    <property type="term" value="P:mitotic spindle assembly checkpoint signaling"/>
    <property type="evidence" value="ECO:0007669"/>
    <property type="project" value="InterPro"/>
</dbReference>
<proteinExistence type="predicted"/>
<feature type="compositionally biased region" description="Polar residues" evidence="1">
    <location>
        <begin position="323"/>
        <end position="335"/>
    </location>
</feature>
<dbReference type="InterPro" id="IPR011009">
    <property type="entry name" value="Kinase-like_dom_sf"/>
</dbReference>
<dbReference type="GO" id="GO:0008608">
    <property type="term" value="P:attachment of spindle microtubules to kinetochore"/>
    <property type="evidence" value="ECO:0007669"/>
    <property type="project" value="InterPro"/>
</dbReference>
<feature type="compositionally biased region" description="Low complexity" evidence="1">
    <location>
        <begin position="195"/>
        <end position="204"/>
    </location>
</feature>
<organism evidence="3 4">
    <name type="scientific">Biomphalaria pfeifferi</name>
    <name type="common">Bloodfluke planorb</name>
    <name type="synonym">Freshwater snail</name>
    <dbReference type="NCBI Taxonomy" id="112525"/>
    <lineage>
        <taxon>Eukaryota</taxon>
        <taxon>Metazoa</taxon>
        <taxon>Spiralia</taxon>
        <taxon>Lophotrochozoa</taxon>
        <taxon>Mollusca</taxon>
        <taxon>Gastropoda</taxon>
        <taxon>Heterobranchia</taxon>
        <taxon>Euthyneura</taxon>
        <taxon>Panpulmonata</taxon>
        <taxon>Hygrophila</taxon>
        <taxon>Lymnaeoidea</taxon>
        <taxon>Planorbidae</taxon>
        <taxon>Biomphalaria</taxon>
    </lineage>
</organism>
<feature type="region of interest" description="Disordered" evidence="1">
    <location>
        <begin position="522"/>
        <end position="548"/>
    </location>
</feature>
<dbReference type="GO" id="GO:0007140">
    <property type="term" value="P:male meiotic nuclear division"/>
    <property type="evidence" value="ECO:0007669"/>
    <property type="project" value="InterPro"/>
</dbReference>
<feature type="compositionally biased region" description="Polar residues" evidence="1">
    <location>
        <begin position="240"/>
        <end position="273"/>
    </location>
</feature>
<feature type="region of interest" description="Disordered" evidence="1">
    <location>
        <begin position="376"/>
        <end position="403"/>
    </location>
</feature>
<dbReference type="SUPFAM" id="SSF56112">
    <property type="entry name" value="Protein kinase-like (PK-like)"/>
    <property type="match status" value="1"/>
</dbReference>
<comment type="caution">
    <text evidence="3">The sequence shown here is derived from an EMBL/GenBank/DDBJ whole genome shotgun (WGS) entry which is preliminary data.</text>
</comment>
<dbReference type="Pfam" id="PF07714">
    <property type="entry name" value="PK_Tyr_Ser-Thr"/>
    <property type="match status" value="1"/>
</dbReference>
<keyword evidence="3" id="KW-0418">Kinase</keyword>
<dbReference type="PROSITE" id="PS50011">
    <property type="entry name" value="PROTEIN_KINASE_DOM"/>
    <property type="match status" value="1"/>
</dbReference>
<evidence type="ECO:0000256" key="1">
    <source>
        <dbReference type="SAM" id="MobiDB-lite"/>
    </source>
</evidence>
<dbReference type="GO" id="GO:0005524">
    <property type="term" value="F:ATP binding"/>
    <property type="evidence" value="ECO:0007669"/>
    <property type="project" value="InterPro"/>
</dbReference>
<feature type="region of interest" description="Disordered" evidence="1">
    <location>
        <begin position="312"/>
        <end position="351"/>
    </location>
</feature>
<feature type="region of interest" description="Disordered" evidence="1">
    <location>
        <begin position="1058"/>
        <end position="1081"/>
    </location>
</feature>
<feature type="non-terminal residue" evidence="3">
    <location>
        <position position="1"/>
    </location>
</feature>
<evidence type="ECO:0000313" key="4">
    <source>
        <dbReference type="Proteomes" id="UP001233172"/>
    </source>
</evidence>
<gene>
    <name evidence="3" type="ORF">Bpfe_022121</name>
</gene>
<dbReference type="GO" id="GO:0051306">
    <property type="term" value="P:mitotic sister chromatid separation"/>
    <property type="evidence" value="ECO:0007669"/>
    <property type="project" value="InterPro"/>
</dbReference>
<dbReference type="InterPro" id="IPR001245">
    <property type="entry name" value="Ser-Thr/Tyr_kinase_cat_dom"/>
</dbReference>
<feature type="region of interest" description="Disordered" evidence="1">
    <location>
        <begin position="177"/>
        <end position="208"/>
    </location>
</feature>
<dbReference type="PANTHER" id="PTHR23060:SF3">
    <property type="entry name" value="TESTIS EXPRESSED 14, INTERCELLULAR BRIDGE FORMING FACTOR"/>
    <property type="match status" value="1"/>
</dbReference>
<keyword evidence="4" id="KW-1185">Reference proteome</keyword>
<reference evidence="3" key="1">
    <citation type="journal article" date="2023" name="PLoS Negl. Trop. Dis.">
        <title>A genome sequence for Biomphalaria pfeifferi, the major vector snail for the human-infecting parasite Schistosoma mansoni.</title>
        <authorList>
            <person name="Bu L."/>
            <person name="Lu L."/>
            <person name="Laidemitt M.R."/>
            <person name="Zhang S.M."/>
            <person name="Mutuku M."/>
            <person name="Mkoji G."/>
            <person name="Steinauer M."/>
            <person name="Loker E.S."/>
        </authorList>
    </citation>
    <scope>NUCLEOTIDE SEQUENCE</scope>
    <source>
        <strain evidence="3">KasaAsao</strain>
    </source>
</reference>
<dbReference type="Proteomes" id="UP001233172">
    <property type="component" value="Unassembled WGS sequence"/>
</dbReference>
<dbReference type="InterPro" id="IPR000719">
    <property type="entry name" value="Prot_kinase_dom"/>
</dbReference>
<dbReference type="GO" id="GO:0043063">
    <property type="term" value="P:intercellular bridge organization"/>
    <property type="evidence" value="ECO:0007669"/>
    <property type="project" value="InterPro"/>
</dbReference>
<feature type="compositionally biased region" description="Polar residues" evidence="1">
    <location>
        <begin position="1303"/>
        <end position="1327"/>
    </location>
</feature>
<dbReference type="GO" id="GO:0004672">
    <property type="term" value="F:protein kinase activity"/>
    <property type="evidence" value="ECO:0007669"/>
    <property type="project" value="InterPro"/>
</dbReference>
<evidence type="ECO:0000313" key="3">
    <source>
        <dbReference type="EMBL" id="KAK0048506.1"/>
    </source>
</evidence>
<name>A0AAD8B5Q1_BIOPF</name>
<dbReference type="PANTHER" id="PTHR23060">
    <property type="entry name" value="TESTIS EXPRESSED GENE 14"/>
    <property type="match status" value="1"/>
</dbReference>
<dbReference type="Gene3D" id="1.10.510.10">
    <property type="entry name" value="Transferase(Phosphotransferase) domain 1"/>
    <property type="match status" value="1"/>
</dbReference>